<dbReference type="Gene3D" id="3.40.50.620">
    <property type="entry name" value="HUPs"/>
    <property type="match status" value="1"/>
</dbReference>
<dbReference type="PANTHER" id="PTHR11933:SF5">
    <property type="entry name" value="MITOCHONDRIAL TRNA-SPECIFIC 2-THIOURIDYLASE 1"/>
    <property type="match status" value="1"/>
</dbReference>
<keyword evidence="2 10" id="KW-0820">tRNA-binding</keyword>
<feature type="domain" description="tRNA-specific 2-thiouridylase MnmA-like central" evidence="12">
    <location>
        <begin position="199"/>
        <end position="262"/>
    </location>
</feature>
<keyword evidence="7 10" id="KW-0694">RNA-binding</keyword>
<proteinExistence type="inferred from homology"/>
<evidence type="ECO:0000313" key="13">
    <source>
        <dbReference type="EMBL" id="HIU29993.1"/>
    </source>
</evidence>
<feature type="binding site" evidence="10">
    <location>
        <begin position="6"/>
        <end position="13"/>
    </location>
    <ligand>
        <name>ATP</name>
        <dbReference type="ChEBI" id="CHEBI:30616"/>
    </ligand>
</feature>
<feature type="domain" description="tRNA-specific 2-thiouridylase MnmA-like C-terminal" evidence="11">
    <location>
        <begin position="270"/>
        <end position="342"/>
    </location>
</feature>
<keyword evidence="4 10" id="KW-0819">tRNA processing</keyword>
<accession>A0A9D1LB92</accession>
<dbReference type="GO" id="GO:0005524">
    <property type="term" value="F:ATP binding"/>
    <property type="evidence" value="ECO:0007669"/>
    <property type="project" value="UniProtKB-KW"/>
</dbReference>
<dbReference type="GO" id="GO:0005737">
    <property type="term" value="C:cytoplasm"/>
    <property type="evidence" value="ECO:0007669"/>
    <property type="project" value="UniProtKB-SubCell"/>
</dbReference>
<comment type="function">
    <text evidence="10">Catalyzes the 2-thiolation of uridine at the wobble position (U34) of tRNA, leading to the formation of s(2)U34.</text>
</comment>
<dbReference type="InterPro" id="IPR046885">
    <property type="entry name" value="MnmA-like_C"/>
</dbReference>
<dbReference type="PANTHER" id="PTHR11933">
    <property type="entry name" value="TRNA 5-METHYLAMINOMETHYL-2-THIOURIDYLATE -METHYLTRANSFERASE"/>
    <property type="match status" value="1"/>
</dbReference>
<evidence type="ECO:0000256" key="2">
    <source>
        <dbReference type="ARBA" id="ARBA00022555"/>
    </source>
</evidence>
<dbReference type="Gene3D" id="2.30.30.280">
    <property type="entry name" value="Adenine nucleotide alpha hydrolases-like domains"/>
    <property type="match status" value="1"/>
</dbReference>
<evidence type="ECO:0000256" key="10">
    <source>
        <dbReference type="HAMAP-Rule" id="MF_00144"/>
    </source>
</evidence>
<feature type="site" description="Interaction with tRNA" evidence="10">
    <location>
        <position position="326"/>
    </location>
</feature>
<reference evidence="13" key="2">
    <citation type="journal article" date="2021" name="PeerJ">
        <title>Extensive microbial diversity within the chicken gut microbiome revealed by metagenomics and culture.</title>
        <authorList>
            <person name="Gilroy R."/>
            <person name="Ravi A."/>
            <person name="Getino M."/>
            <person name="Pursley I."/>
            <person name="Horton D.L."/>
            <person name="Alikhan N.F."/>
            <person name="Baker D."/>
            <person name="Gharbi K."/>
            <person name="Hall N."/>
            <person name="Watson M."/>
            <person name="Adriaenssens E.M."/>
            <person name="Foster-Nyarko E."/>
            <person name="Jarju S."/>
            <person name="Secka A."/>
            <person name="Antonio M."/>
            <person name="Oren A."/>
            <person name="Chaudhuri R.R."/>
            <person name="La Ragione R."/>
            <person name="Hildebrand F."/>
            <person name="Pallen M.J."/>
        </authorList>
    </citation>
    <scope>NUCLEOTIDE SEQUENCE</scope>
    <source>
        <strain evidence="13">CHK195-4489</strain>
    </source>
</reference>
<feature type="active site" description="Nucleophile" evidence="10">
    <location>
        <position position="92"/>
    </location>
</feature>
<organism evidence="13 14">
    <name type="scientific">Candidatus Egerieisoma faecipullorum</name>
    <dbReference type="NCBI Taxonomy" id="2840963"/>
    <lineage>
        <taxon>Bacteria</taxon>
        <taxon>Bacillati</taxon>
        <taxon>Bacillota</taxon>
        <taxon>Clostridia</taxon>
        <taxon>Eubacteriales</taxon>
        <taxon>Clostridiaceae</taxon>
        <taxon>Clostridiaceae incertae sedis</taxon>
        <taxon>Candidatus Egerieisoma</taxon>
    </lineage>
</organism>
<dbReference type="InterPro" id="IPR023382">
    <property type="entry name" value="MnmA-like_central_sf"/>
</dbReference>
<evidence type="ECO:0000313" key="14">
    <source>
        <dbReference type="Proteomes" id="UP000824089"/>
    </source>
</evidence>
<dbReference type="InterPro" id="IPR046884">
    <property type="entry name" value="MnmA-like_central"/>
</dbReference>
<feature type="binding site" evidence="10">
    <location>
        <position position="32"/>
    </location>
    <ligand>
        <name>ATP</name>
        <dbReference type="ChEBI" id="CHEBI:30616"/>
    </ligand>
</feature>
<keyword evidence="3 10" id="KW-0808">Transferase</keyword>
<dbReference type="NCBIfam" id="TIGR00420">
    <property type="entry name" value="trmU"/>
    <property type="match status" value="1"/>
</dbReference>
<evidence type="ECO:0000256" key="3">
    <source>
        <dbReference type="ARBA" id="ARBA00022679"/>
    </source>
</evidence>
<protein>
    <recommendedName>
        <fullName evidence="10">tRNA-specific 2-thiouridylase MnmA</fullName>
        <ecNumber evidence="10">2.8.1.13</ecNumber>
    </recommendedName>
</protein>
<keyword evidence="6 10" id="KW-0067">ATP-binding</keyword>
<dbReference type="GO" id="GO:0002143">
    <property type="term" value="P:tRNA wobble position uridine thiolation"/>
    <property type="evidence" value="ECO:0007669"/>
    <property type="project" value="TreeGrafter"/>
</dbReference>
<reference evidence="13" key="1">
    <citation type="submission" date="2020-10" db="EMBL/GenBank/DDBJ databases">
        <authorList>
            <person name="Gilroy R."/>
        </authorList>
    </citation>
    <scope>NUCLEOTIDE SEQUENCE</scope>
    <source>
        <strain evidence="13">CHK195-4489</strain>
    </source>
</reference>
<keyword evidence="8" id="KW-1015">Disulfide bond</keyword>
<evidence type="ECO:0000256" key="9">
    <source>
        <dbReference type="ARBA" id="ARBA00051542"/>
    </source>
</evidence>
<evidence type="ECO:0000259" key="11">
    <source>
        <dbReference type="Pfam" id="PF20258"/>
    </source>
</evidence>
<feature type="active site" description="Cysteine persulfide intermediate" evidence="10">
    <location>
        <position position="188"/>
    </location>
</feature>
<evidence type="ECO:0000259" key="12">
    <source>
        <dbReference type="Pfam" id="PF20259"/>
    </source>
</evidence>
<sequence length="344" mass="38245">MRVLVAMSGGVDSTVAAMLLRDAGWEVGGAYMRMLPPELSAPEDGREARRAAERLEIPFYEFDMVSDFREQVLDYFCDSYLGGSTPNPCVVCNRTIKFGAFYREAEKLGYERIATGHYARVLRTGSVPRLLRSAHREKDQSYFLHGLSLSQLERAVFPLECYDKERVRAAAALFGFENADRKDSQDICFVKGGPGAYADFIEAYTGRKLERGTFTDPQGRVLGTHEGIARYTIGQRKGVRTAFGRPLYVIAKNASDHTVVMGDDALLYSDTVRVKEFNLLYPDYNPDHLTAKHRYGQPDMPAALSLNGSEAVITFKKPQRAVTPGQFAVVYDGETVVGGGEICE</sequence>
<comment type="caution">
    <text evidence="13">The sequence shown here is derived from an EMBL/GenBank/DDBJ whole genome shotgun (WGS) entry which is preliminary data.</text>
</comment>
<dbReference type="AlphaFoldDB" id="A0A9D1LB92"/>
<dbReference type="CDD" id="cd01998">
    <property type="entry name" value="MnmA_TRMU-like"/>
    <property type="match status" value="1"/>
</dbReference>
<evidence type="ECO:0000256" key="1">
    <source>
        <dbReference type="ARBA" id="ARBA00022490"/>
    </source>
</evidence>
<dbReference type="NCBIfam" id="NF001138">
    <property type="entry name" value="PRK00143.1"/>
    <property type="match status" value="1"/>
</dbReference>
<dbReference type="GO" id="GO:0000049">
    <property type="term" value="F:tRNA binding"/>
    <property type="evidence" value="ECO:0007669"/>
    <property type="project" value="UniProtKB-KW"/>
</dbReference>
<dbReference type="Pfam" id="PF20258">
    <property type="entry name" value="tRNA_Me_trans_C"/>
    <property type="match status" value="1"/>
</dbReference>
<feature type="region of interest" description="Interaction with tRNA" evidence="10">
    <location>
        <begin position="294"/>
        <end position="295"/>
    </location>
</feature>
<gene>
    <name evidence="10 13" type="primary">mnmA</name>
    <name evidence="13" type="ORF">IAD50_06835</name>
</gene>
<comment type="caution">
    <text evidence="10">Lacks conserved residue(s) required for the propagation of feature annotation.</text>
</comment>
<dbReference type="Gene3D" id="2.40.30.10">
    <property type="entry name" value="Translation factors"/>
    <property type="match status" value="1"/>
</dbReference>
<dbReference type="Proteomes" id="UP000824089">
    <property type="component" value="Unassembled WGS sequence"/>
</dbReference>
<dbReference type="Pfam" id="PF20259">
    <property type="entry name" value="tRNA_Me_trans_M"/>
    <property type="match status" value="1"/>
</dbReference>
<comment type="similarity">
    <text evidence="10">Belongs to the MnmA/TRMU family.</text>
</comment>
<comment type="catalytic activity">
    <reaction evidence="9 10">
        <text>S-sulfanyl-L-cysteinyl-[protein] + uridine(34) in tRNA + AH2 + ATP = 2-thiouridine(34) in tRNA + L-cysteinyl-[protein] + A + AMP + diphosphate + H(+)</text>
        <dbReference type="Rhea" id="RHEA:47032"/>
        <dbReference type="Rhea" id="RHEA-COMP:10131"/>
        <dbReference type="Rhea" id="RHEA-COMP:11726"/>
        <dbReference type="Rhea" id="RHEA-COMP:11727"/>
        <dbReference type="Rhea" id="RHEA-COMP:11728"/>
        <dbReference type="ChEBI" id="CHEBI:13193"/>
        <dbReference type="ChEBI" id="CHEBI:15378"/>
        <dbReference type="ChEBI" id="CHEBI:17499"/>
        <dbReference type="ChEBI" id="CHEBI:29950"/>
        <dbReference type="ChEBI" id="CHEBI:30616"/>
        <dbReference type="ChEBI" id="CHEBI:33019"/>
        <dbReference type="ChEBI" id="CHEBI:61963"/>
        <dbReference type="ChEBI" id="CHEBI:65315"/>
        <dbReference type="ChEBI" id="CHEBI:87170"/>
        <dbReference type="ChEBI" id="CHEBI:456215"/>
        <dbReference type="EC" id="2.8.1.13"/>
    </reaction>
</comment>
<evidence type="ECO:0000256" key="5">
    <source>
        <dbReference type="ARBA" id="ARBA00022741"/>
    </source>
</evidence>
<feature type="binding site" evidence="10">
    <location>
        <position position="116"/>
    </location>
    <ligand>
        <name>ATP</name>
        <dbReference type="ChEBI" id="CHEBI:30616"/>
    </ligand>
</feature>
<feature type="region of interest" description="Interaction with tRNA" evidence="10">
    <location>
        <begin position="138"/>
        <end position="140"/>
    </location>
</feature>
<dbReference type="InterPro" id="IPR014729">
    <property type="entry name" value="Rossmann-like_a/b/a_fold"/>
</dbReference>
<dbReference type="SUPFAM" id="SSF52402">
    <property type="entry name" value="Adenine nucleotide alpha hydrolases-like"/>
    <property type="match status" value="1"/>
</dbReference>
<dbReference type="GO" id="GO:0103016">
    <property type="term" value="F:tRNA-uridine 2-sulfurtransferase activity"/>
    <property type="evidence" value="ECO:0007669"/>
    <property type="project" value="UniProtKB-EC"/>
</dbReference>
<comment type="subcellular location">
    <subcellularLocation>
        <location evidence="10">Cytoplasm</location>
    </subcellularLocation>
</comment>
<dbReference type="EC" id="2.8.1.13" evidence="10"/>
<dbReference type="InterPro" id="IPR004506">
    <property type="entry name" value="MnmA-like"/>
</dbReference>
<feature type="site" description="Interaction with tRNA" evidence="10">
    <location>
        <position position="117"/>
    </location>
</feature>
<dbReference type="HAMAP" id="MF_00144">
    <property type="entry name" value="tRNA_thiouridyl_MnmA"/>
    <property type="match status" value="1"/>
</dbReference>
<evidence type="ECO:0000256" key="6">
    <source>
        <dbReference type="ARBA" id="ARBA00022840"/>
    </source>
</evidence>
<keyword evidence="1 10" id="KW-0963">Cytoplasm</keyword>
<evidence type="ECO:0000256" key="4">
    <source>
        <dbReference type="ARBA" id="ARBA00022694"/>
    </source>
</evidence>
<evidence type="ECO:0000256" key="8">
    <source>
        <dbReference type="ARBA" id="ARBA00023157"/>
    </source>
</evidence>
<name>A0A9D1LB92_9CLOT</name>
<keyword evidence="5 10" id="KW-0547">Nucleotide-binding</keyword>
<dbReference type="Pfam" id="PF03054">
    <property type="entry name" value="tRNA_Me_trans"/>
    <property type="match status" value="1"/>
</dbReference>
<dbReference type="EMBL" id="DVMM01000142">
    <property type="protein sequence ID" value="HIU29993.1"/>
    <property type="molecule type" value="Genomic_DNA"/>
</dbReference>
<evidence type="ECO:0000256" key="7">
    <source>
        <dbReference type="ARBA" id="ARBA00022884"/>
    </source>
</evidence>